<evidence type="ECO:0000256" key="4">
    <source>
        <dbReference type="ARBA" id="ARBA00022525"/>
    </source>
</evidence>
<dbReference type="SUPFAM" id="SSF49503">
    <property type="entry name" value="Cupredoxins"/>
    <property type="match status" value="2"/>
</dbReference>
<dbReference type="InterPro" id="IPR045087">
    <property type="entry name" value="Cu-oxidase_fam"/>
</dbReference>
<dbReference type="OMA" id="IWFEANN"/>
<dbReference type="PROSITE" id="PS00080">
    <property type="entry name" value="MULTICOPPER_OXIDASE2"/>
    <property type="match status" value="1"/>
</dbReference>
<evidence type="ECO:0000313" key="13">
    <source>
        <dbReference type="Proteomes" id="UP000596660"/>
    </source>
</evidence>
<keyword evidence="9" id="KW-0325">Glycoprotein</keyword>
<dbReference type="InterPro" id="IPR002355">
    <property type="entry name" value="Cu_oxidase_Cu_BS"/>
</dbReference>
<dbReference type="Proteomes" id="UP000596660">
    <property type="component" value="Unplaced"/>
</dbReference>
<dbReference type="GO" id="GO:0005507">
    <property type="term" value="F:copper ion binding"/>
    <property type="evidence" value="ECO:0007669"/>
    <property type="project" value="InterPro"/>
</dbReference>
<evidence type="ECO:0000259" key="10">
    <source>
        <dbReference type="Pfam" id="PF00394"/>
    </source>
</evidence>
<dbReference type="GO" id="GO:0005576">
    <property type="term" value="C:extracellular region"/>
    <property type="evidence" value="ECO:0007669"/>
    <property type="project" value="UniProtKB-SubCell"/>
</dbReference>
<keyword evidence="7" id="KW-0560">Oxidoreductase</keyword>
<dbReference type="InterPro" id="IPR011706">
    <property type="entry name" value="Cu-oxidase_C"/>
</dbReference>
<evidence type="ECO:0000259" key="11">
    <source>
        <dbReference type="Pfam" id="PF07731"/>
    </source>
</evidence>
<evidence type="ECO:0000313" key="12">
    <source>
        <dbReference type="EnsemblPlants" id="AUR62023636-RA:cds"/>
    </source>
</evidence>
<evidence type="ECO:0000256" key="9">
    <source>
        <dbReference type="ARBA" id="ARBA00023180"/>
    </source>
</evidence>
<name>A0A803M5B3_CHEQI</name>
<dbReference type="EnsemblPlants" id="AUR62023636-RA">
    <property type="protein sequence ID" value="AUR62023636-RA:cds"/>
    <property type="gene ID" value="AUR62023636"/>
</dbReference>
<dbReference type="GO" id="GO:0016491">
    <property type="term" value="F:oxidoreductase activity"/>
    <property type="evidence" value="ECO:0007669"/>
    <property type="project" value="UniProtKB-KW"/>
</dbReference>
<proteinExistence type="inferred from homology"/>
<dbReference type="Pfam" id="PF00394">
    <property type="entry name" value="Cu-oxidase"/>
    <property type="match status" value="1"/>
</dbReference>
<reference evidence="12" key="2">
    <citation type="submission" date="2021-03" db="UniProtKB">
        <authorList>
            <consortium name="EnsemblPlants"/>
        </authorList>
    </citation>
    <scope>IDENTIFICATION</scope>
</reference>
<dbReference type="Gramene" id="AUR62023636-RA">
    <property type="protein sequence ID" value="AUR62023636-RA:cds"/>
    <property type="gene ID" value="AUR62023636"/>
</dbReference>
<evidence type="ECO:0000256" key="2">
    <source>
        <dbReference type="ARBA" id="ARBA00004613"/>
    </source>
</evidence>
<protein>
    <recommendedName>
        <fullName evidence="14">Laccase</fullName>
    </recommendedName>
</protein>
<feature type="domain" description="Plastocyanin-like" evidence="10">
    <location>
        <begin position="1"/>
        <end position="67"/>
    </location>
</feature>
<comment type="subcellular location">
    <subcellularLocation>
        <location evidence="2">Secreted</location>
    </subcellularLocation>
</comment>
<accession>A0A803M5B3</accession>
<evidence type="ECO:0000256" key="3">
    <source>
        <dbReference type="ARBA" id="ARBA00010609"/>
    </source>
</evidence>
<dbReference type="InterPro" id="IPR008972">
    <property type="entry name" value="Cupredoxin"/>
</dbReference>
<evidence type="ECO:0000256" key="5">
    <source>
        <dbReference type="ARBA" id="ARBA00022723"/>
    </source>
</evidence>
<reference evidence="12" key="1">
    <citation type="journal article" date="2017" name="Nature">
        <title>The genome of Chenopodium quinoa.</title>
        <authorList>
            <person name="Jarvis D.E."/>
            <person name="Ho Y.S."/>
            <person name="Lightfoot D.J."/>
            <person name="Schmoeckel S.M."/>
            <person name="Li B."/>
            <person name="Borm T.J.A."/>
            <person name="Ohyanagi H."/>
            <person name="Mineta K."/>
            <person name="Michell C.T."/>
            <person name="Saber N."/>
            <person name="Kharbatia N.M."/>
            <person name="Rupper R.R."/>
            <person name="Sharp A.R."/>
            <person name="Dally N."/>
            <person name="Boughton B.A."/>
            <person name="Woo Y.H."/>
            <person name="Gao G."/>
            <person name="Schijlen E.G.W.M."/>
            <person name="Guo X."/>
            <person name="Momin A.A."/>
            <person name="Negrao S."/>
            <person name="Al-Babili S."/>
            <person name="Gehring C."/>
            <person name="Roessner U."/>
            <person name="Jung C."/>
            <person name="Murphy K."/>
            <person name="Arold S.T."/>
            <person name="Gojobori T."/>
            <person name="van der Linden C.G."/>
            <person name="van Loo E.N."/>
            <person name="Jellen E.N."/>
            <person name="Maughan P.J."/>
            <person name="Tester M."/>
        </authorList>
    </citation>
    <scope>NUCLEOTIDE SEQUENCE [LARGE SCALE GENOMIC DNA]</scope>
    <source>
        <strain evidence="12">cv. PI 614886</strain>
    </source>
</reference>
<organism evidence="12 13">
    <name type="scientific">Chenopodium quinoa</name>
    <name type="common">Quinoa</name>
    <dbReference type="NCBI Taxonomy" id="63459"/>
    <lineage>
        <taxon>Eukaryota</taxon>
        <taxon>Viridiplantae</taxon>
        <taxon>Streptophyta</taxon>
        <taxon>Embryophyta</taxon>
        <taxon>Tracheophyta</taxon>
        <taxon>Spermatophyta</taxon>
        <taxon>Magnoliopsida</taxon>
        <taxon>eudicotyledons</taxon>
        <taxon>Gunneridae</taxon>
        <taxon>Pentapetalae</taxon>
        <taxon>Caryophyllales</taxon>
        <taxon>Chenopodiaceae</taxon>
        <taxon>Chenopodioideae</taxon>
        <taxon>Atripliceae</taxon>
        <taxon>Chenopodium</taxon>
    </lineage>
</organism>
<keyword evidence="6" id="KW-0677">Repeat</keyword>
<evidence type="ECO:0000256" key="8">
    <source>
        <dbReference type="ARBA" id="ARBA00023008"/>
    </source>
</evidence>
<keyword evidence="13" id="KW-1185">Reference proteome</keyword>
<keyword evidence="8" id="KW-0186">Copper</keyword>
<evidence type="ECO:0000256" key="1">
    <source>
        <dbReference type="ARBA" id="ARBA00001935"/>
    </source>
</evidence>
<dbReference type="AlphaFoldDB" id="A0A803M5B3"/>
<comment type="similarity">
    <text evidence="3">Belongs to the multicopper oxidase family.</text>
</comment>
<evidence type="ECO:0000256" key="6">
    <source>
        <dbReference type="ARBA" id="ARBA00022737"/>
    </source>
</evidence>
<keyword evidence="4" id="KW-0964">Secreted</keyword>
<dbReference type="InterPro" id="IPR033138">
    <property type="entry name" value="Cu_oxidase_CS"/>
</dbReference>
<dbReference type="PROSITE" id="PS00079">
    <property type="entry name" value="MULTICOPPER_OXIDASE1"/>
    <property type="match status" value="1"/>
</dbReference>
<dbReference type="Gene3D" id="2.60.40.420">
    <property type="entry name" value="Cupredoxins - blue copper proteins"/>
    <property type="match status" value="2"/>
</dbReference>
<sequence length="215" mass="23970">MNVMEIDAVYVKPFTTKSILIAPGQTTNMLVRANQTPNRYFMATRTFMDVPIPVDNKTATSIFQYKGVPNTIIPSLPQLPSPNDTSFALSYNRKLRSLNTPQFPAKDTNLLSVESHPFHLHGYNFFVVGTGVGNFDPIKDAAKFNLVDPPERNTVGVPTGGWTSIRFRVDNPGVWFMHCHLELHTGWGLKIAFMVEDGPGPEYSVLPPPKDLPHC</sequence>
<evidence type="ECO:0008006" key="14">
    <source>
        <dbReference type="Google" id="ProtNLM"/>
    </source>
</evidence>
<evidence type="ECO:0000256" key="7">
    <source>
        <dbReference type="ARBA" id="ARBA00023002"/>
    </source>
</evidence>
<dbReference type="InterPro" id="IPR001117">
    <property type="entry name" value="Cu-oxidase_2nd"/>
</dbReference>
<dbReference type="PANTHER" id="PTHR11709">
    <property type="entry name" value="MULTI-COPPER OXIDASE"/>
    <property type="match status" value="1"/>
</dbReference>
<dbReference type="PANTHER" id="PTHR11709:SF452">
    <property type="entry name" value="LACCASE-2"/>
    <property type="match status" value="1"/>
</dbReference>
<dbReference type="Pfam" id="PF07731">
    <property type="entry name" value="Cu-oxidase_2"/>
    <property type="match status" value="1"/>
</dbReference>
<comment type="cofactor">
    <cofactor evidence="1">
        <name>Cu cation</name>
        <dbReference type="ChEBI" id="CHEBI:23378"/>
    </cofactor>
</comment>
<feature type="domain" description="Plastocyanin-like" evidence="11">
    <location>
        <begin position="111"/>
        <end position="197"/>
    </location>
</feature>
<keyword evidence="5" id="KW-0479">Metal-binding</keyword>